<dbReference type="Proteomes" id="UP000076532">
    <property type="component" value="Unassembled WGS sequence"/>
</dbReference>
<protein>
    <submittedName>
        <fullName evidence="2">Uncharacterized protein</fullName>
    </submittedName>
</protein>
<reference evidence="2 3" key="1">
    <citation type="journal article" date="2016" name="Mol. Biol. Evol.">
        <title>Comparative Genomics of Early-Diverging Mushroom-Forming Fungi Provides Insights into the Origins of Lignocellulose Decay Capabilities.</title>
        <authorList>
            <person name="Nagy L.G."/>
            <person name="Riley R."/>
            <person name="Tritt A."/>
            <person name="Adam C."/>
            <person name="Daum C."/>
            <person name="Floudas D."/>
            <person name="Sun H."/>
            <person name="Yadav J.S."/>
            <person name="Pangilinan J."/>
            <person name="Larsson K.H."/>
            <person name="Matsuura K."/>
            <person name="Barry K."/>
            <person name="Labutti K."/>
            <person name="Kuo R."/>
            <person name="Ohm R.A."/>
            <person name="Bhattacharya S.S."/>
            <person name="Shirouzu T."/>
            <person name="Yoshinaga Y."/>
            <person name="Martin F.M."/>
            <person name="Grigoriev I.V."/>
            <person name="Hibbett D.S."/>
        </authorList>
    </citation>
    <scope>NUCLEOTIDE SEQUENCE [LARGE SCALE GENOMIC DNA]</scope>
    <source>
        <strain evidence="2 3">CBS 109695</strain>
    </source>
</reference>
<feature type="signal peptide" evidence="1">
    <location>
        <begin position="1"/>
        <end position="27"/>
    </location>
</feature>
<name>A0A166LP25_9AGAM</name>
<dbReference type="AlphaFoldDB" id="A0A166LP25"/>
<sequence length="52" mass="5855">MLGRQPTRLLRRFLAAAVALHVHAVAAEGLNQRAATRSRIIHYQHTAIRNRA</sequence>
<evidence type="ECO:0000313" key="2">
    <source>
        <dbReference type="EMBL" id="KZP23168.1"/>
    </source>
</evidence>
<keyword evidence="3" id="KW-1185">Reference proteome</keyword>
<keyword evidence="1" id="KW-0732">Signal</keyword>
<evidence type="ECO:0000313" key="3">
    <source>
        <dbReference type="Proteomes" id="UP000076532"/>
    </source>
</evidence>
<accession>A0A166LP25</accession>
<evidence type="ECO:0000256" key="1">
    <source>
        <dbReference type="SAM" id="SignalP"/>
    </source>
</evidence>
<feature type="chain" id="PRO_5007876928" evidence="1">
    <location>
        <begin position="28"/>
        <end position="52"/>
    </location>
</feature>
<proteinExistence type="predicted"/>
<organism evidence="2 3">
    <name type="scientific">Athelia psychrophila</name>
    <dbReference type="NCBI Taxonomy" id="1759441"/>
    <lineage>
        <taxon>Eukaryota</taxon>
        <taxon>Fungi</taxon>
        <taxon>Dikarya</taxon>
        <taxon>Basidiomycota</taxon>
        <taxon>Agaricomycotina</taxon>
        <taxon>Agaricomycetes</taxon>
        <taxon>Agaricomycetidae</taxon>
        <taxon>Atheliales</taxon>
        <taxon>Atheliaceae</taxon>
        <taxon>Athelia</taxon>
    </lineage>
</organism>
<dbReference type="EMBL" id="KV417534">
    <property type="protein sequence ID" value="KZP23168.1"/>
    <property type="molecule type" value="Genomic_DNA"/>
</dbReference>
<gene>
    <name evidence="2" type="ORF">FIBSPDRAFT_463180</name>
</gene>